<dbReference type="SUPFAM" id="SSF52172">
    <property type="entry name" value="CheY-like"/>
    <property type="match status" value="1"/>
</dbReference>
<name>A0A3N7J5Y1_9BURK</name>
<dbReference type="Gene3D" id="1.10.1660.10">
    <property type="match status" value="1"/>
</dbReference>
<reference evidence="4 5" key="1">
    <citation type="submission" date="2018-08" db="EMBL/GenBank/DDBJ databases">
        <authorList>
            <person name="Khan S.A."/>
            <person name="Jeon C.O."/>
            <person name="Chun B.H."/>
            <person name="Jeong S.E."/>
        </authorList>
    </citation>
    <scope>NUCLEOTIDE SEQUENCE [LARGE SCALE GENOMIC DNA]</scope>
    <source>
        <strain evidence="4 5">S-16</strain>
    </source>
</reference>
<dbReference type="Gene3D" id="3.40.50.2300">
    <property type="match status" value="1"/>
</dbReference>
<protein>
    <submittedName>
        <fullName evidence="4">Response regulator</fullName>
    </submittedName>
</protein>
<evidence type="ECO:0000313" key="4">
    <source>
        <dbReference type="EMBL" id="RQP26222.1"/>
    </source>
</evidence>
<dbReference type="Proteomes" id="UP000267464">
    <property type="component" value="Unassembled WGS sequence"/>
</dbReference>
<keyword evidence="1 2" id="KW-0597">Phosphoprotein</keyword>
<evidence type="ECO:0000256" key="2">
    <source>
        <dbReference type="PROSITE-ProRule" id="PRU00169"/>
    </source>
</evidence>
<dbReference type="PANTHER" id="PTHR44591">
    <property type="entry name" value="STRESS RESPONSE REGULATOR PROTEIN 1"/>
    <property type="match status" value="1"/>
</dbReference>
<accession>A0A3N7J5Y1</accession>
<sequence>MTDTTTPASPASYSTAEVARRLGVSIPTVQRWVDLGHLKAWKTVGGHRRIEAASAERMFRSQGAVGTSAPAAPLSVMIVDDNPDDRDLLTALVEAALPAARLSTAENAFQALVSIGHRAPDVLITDIVMPHMNGVEMLRQLATQCVVRPRHIFAVSSQLPRQFAPLGTLPDDVTFVAKPIEPDAFIQMLQGAVASADNLP</sequence>
<dbReference type="CDD" id="cd04762">
    <property type="entry name" value="HTH_MerR-trunc"/>
    <property type="match status" value="1"/>
</dbReference>
<evidence type="ECO:0000256" key="1">
    <source>
        <dbReference type="ARBA" id="ARBA00022553"/>
    </source>
</evidence>
<dbReference type="Pfam" id="PF00072">
    <property type="entry name" value="Response_reg"/>
    <property type="match status" value="1"/>
</dbReference>
<dbReference type="EMBL" id="QUSW01000001">
    <property type="protein sequence ID" value="RQP26222.1"/>
    <property type="molecule type" value="Genomic_DNA"/>
</dbReference>
<dbReference type="GO" id="GO:0000160">
    <property type="term" value="P:phosphorelay signal transduction system"/>
    <property type="evidence" value="ECO:0007669"/>
    <property type="project" value="InterPro"/>
</dbReference>
<dbReference type="SMART" id="SM00448">
    <property type="entry name" value="REC"/>
    <property type="match status" value="1"/>
</dbReference>
<dbReference type="AlphaFoldDB" id="A0A3N7J5Y1"/>
<dbReference type="NCBIfam" id="TIGR01764">
    <property type="entry name" value="excise"/>
    <property type="match status" value="1"/>
</dbReference>
<reference evidence="4 5" key="2">
    <citation type="submission" date="2018-12" db="EMBL/GenBank/DDBJ databases">
        <title>Rhizobacter gummiphilus sp. nov., a rubber-degrading bacterium isolated from the soil of a botanical garden in Japan.</title>
        <authorList>
            <person name="Shunsuke S.S."/>
        </authorList>
    </citation>
    <scope>NUCLEOTIDE SEQUENCE [LARGE SCALE GENOMIC DNA]</scope>
    <source>
        <strain evidence="4 5">S-16</strain>
    </source>
</reference>
<dbReference type="PANTHER" id="PTHR44591:SF3">
    <property type="entry name" value="RESPONSE REGULATORY DOMAIN-CONTAINING PROTEIN"/>
    <property type="match status" value="1"/>
</dbReference>
<dbReference type="PROSITE" id="PS50110">
    <property type="entry name" value="RESPONSE_REGULATORY"/>
    <property type="match status" value="1"/>
</dbReference>
<keyword evidence="5" id="KW-1185">Reference proteome</keyword>
<dbReference type="InterPro" id="IPR001789">
    <property type="entry name" value="Sig_transdc_resp-reg_receiver"/>
</dbReference>
<dbReference type="SUPFAM" id="SSF46955">
    <property type="entry name" value="Putative DNA-binding domain"/>
    <property type="match status" value="1"/>
</dbReference>
<evidence type="ECO:0000259" key="3">
    <source>
        <dbReference type="PROSITE" id="PS50110"/>
    </source>
</evidence>
<dbReference type="OrthoDB" id="5416564at2"/>
<gene>
    <name evidence="4" type="ORF">DZC73_04090</name>
</gene>
<comment type="caution">
    <text evidence="4">The sequence shown here is derived from an EMBL/GenBank/DDBJ whole genome shotgun (WGS) entry which is preliminary data.</text>
</comment>
<feature type="domain" description="Response regulatory" evidence="3">
    <location>
        <begin position="75"/>
        <end position="193"/>
    </location>
</feature>
<dbReference type="InterPro" id="IPR050595">
    <property type="entry name" value="Bact_response_regulator"/>
</dbReference>
<dbReference type="Pfam" id="PF12728">
    <property type="entry name" value="HTH_17"/>
    <property type="match status" value="1"/>
</dbReference>
<organism evidence="4 5">
    <name type="scientific">Piscinibacter terrae</name>
    <dbReference type="NCBI Taxonomy" id="2496871"/>
    <lineage>
        <taxon>Bacteria</taxon>
        <taxon>Pseudomonadati</taxon>
        <taxon>Pseudomonadota</taxon>
        <taxon>Betaproteobacteria</taxon>
        <taxon>Burkholderiales</taxon>
        <taxon>Sphaerotilaceae</taxon>
        <taxon>Piscinibacter</taxon>
    </lineage>
</organism>
<feature type="modified residue" description="4-aspartylphosphate" evidence="2">
    <location>
        <position position="126"/>
    </location>
</feature>
<evidence type="ECO:0000313" key="5">
    <source>
        <dbReference type="Proteomes" id="UP000267464"/>
    </source>
</evidence>
<proteinExistence type="predicted"/>
<dbReference type="InterPro" id="IPR041657">
    <property type="entry name" value="HTH_17"/>
</dbReference>
<dbReference type="RefSeq" id="WP_124538894.1">
    <property type="nucleotide sequence ID" value="NZ_QUSW01000001.1"/>
</dbReference>
<dbReference type="InterPro" id="IPR011006">
    <property type="entry name" value="CheY-like_superfamily"/>
</dbReference>
<dbReference type="InterPro" id="IPR009061">
    <property type="entry name" value="DNA-bd_dom_put_sf"/>
</dbReference>
<dbReference type="GO" id="GO:0003677">
    <property type="term" value="F:DNA binding"/>
    <property type="evidence" value="ECO:0007669"/>
    <property type="project" value="InterPro"/>
</dbReference>
<dbReference type="InterPro" id="IPR010093">
    <property type="entry name" value="SinI_DNA-bd"/>
</dbReference>